<feature type="transmembrane region" description="Helical" evidence="2">
    <location>
        <begin position="147"/>
        <end position="168"/>
    </location>
</feature>
<accession>A0A1M6LET8</accession>
<evidence type="ECO:0000256" key="1">
    <source>
        <dbReference type="SAM" id="MobiDB-lite"/>
    </source>
</evidence>
<dbReference type="InterPro" id="IPR012675">
    <property type="entry name" value="Beta-grasp_dom_sf"/>
</dbReference>
<feature type="compositionally biased region" description="Pro residues" evidence="1">
    <location>
        <begin position="1"/>
        <end position="12"/>
    </location>
</feature>
<keyword evidence="2" id="KW-0472">Membrane</keyword>
<keyword evidence="2" id="KW-1133">Transmembrane helix</keyword>
<dbReference type="RefSeq" id="WP_079537399.1">
    <property type="nucleotide sequence ID" value="NZ_LT670844.1"/>
</dbReference>
<dbReference type="PANTHER" id="PTHR36251">
    <property type="entry name" value="FELS-1 PROPHAGE HOST SPECIFICITY PROTEIN-RELATED"/>
    <property type="match status" value="1"/>
</dbReference>
<dbReference type="InterPro" id="IPR053171">
    <property type="entry name" value="Viral_Tip_Attach_Protein"/>
</dbReference>
<name>A0A1M6LET8_9BRAD</name>
<evidence type="ECO:0000313" key="4">
    <source>
        <dbReference type="Proteomes" id="UP000189935"/>
    </source>
</evidence>
<feature type="transmembrane region" description="Helical" evidence="2">
    <location>
        <begin position="121"/>
        <end position="141"/>
    </location>
</feature>
<dbReference type="NCBIfam" id="NF040662">
    <property type="entry name" value="attach_TipJ_rel"/>
    <property type="match status" value="1"/>
</dbReference>
<feature type="region of interest" description="Disordered" evidence="1">
    <location>
        <begin position="1"/>
        <end position="30"/>
    </location>
</feature>
<gene>
    <name evidence="3" type="ORF">SAMN05444159_1257</name>
</gene>
<sequence length="1161" mass="123310">MHAPVPKLPALPSPQRSRSRRERRSDAARKPVVHVVMPGMEVARAEIKPRETIAAFLRRTGWATKDKVYGWQFKKGLPTVLEVNGESVLRKNWRTTRIAANDNVRFVSFPMGGGSNGTKQIIGLVALIAVSAFALWAGPALFGAGTIGAFATTAAIGIGGSLLINALVGPKAGATNAPNATQDQIYSVAAQGNTAKLGQPLPVWYGRLKTFPDFAATPWGEFVGNNQYLNVLLSVGMGSFSYENLYIDNTILWDPINGVSASFPGAQVAFYEPGATVTLFPTNVDSSIEVSGQQLPDGGGVEAGRYYPGQFPTSFGAPLGPFVANPSGTLAQSIAIDFVFPGGCFTIDNNTNQIGYANVTLLAEAAPCDGAGAPTGSFFTLFQVTRQFASTSPIRDSIKTDVSPGRYLVRLSRLGANATGISGTNTVIWAGLRSFLQGANSFPDVSTVAIRLLASQSTQGSYKFGVLATRKLPVWNGSAFVTQATRNPAWAFYDAVTNSQYGSGLPISKTDFNAVVNLAAGATSRGDTFDYVFSAAVAVPAAFDKILTATRSRHFWLGDTVSVVRDEWRDVPSMMLTDREIVRDSTQVTWTMLGDEDPDAVIIEYIDDNTWLPAQVQYPPNDQFFTASHAEVKRIDGIVDRNQAFRECAFYYLQSIYRRENVQIGTEYEGRAITFGSVLRLQSELPMAYGYAGAVVGVSGNALTLDPAPTWDVGPFYIRLRQPNGKYFGPILATQGANAAIANLDPTSLAAAQTAQSTTLAAVLLREAGGEDPSFEFGTANSESKLCVVLNGVPNGNLCTLNLVVDDIRVHATSLGNPPILPVGQFPSNPSLPLIVGLNALFGQGTAEPQLSASWFPTAGAVYYVADASYDSGASWQQVYQGQDNKFTAVVTLAALRLRVQAVLASGLHGPYSTVDLAAPSIVISSQTVALNSLIAGLKYQVTTLQDLLNDKIDKVTQQIASIVSNQDTRNWLDKKEVRSQLSSVFGAANASITSVQQTQVNDELAFATFQTTVSATFGPSFSSVNTVSSAVATLNGYAAAQYAVTLNVNGYATGFNLVNGGAGVSTFTIVADKFQIQLPGYNGNAPKPFFTTGVISGVPSVGISGNMYLDGAITARVLNVGSLSAISANMGTITAGLMQSPDGHFVVDLTNRRLTISDNT</sequence>
<organism evidence="3 4">
    <name type="scientific">Bradyrhizobium lablabi</name>
    <dbReference type="NCBI Taxonomy" id="722472"/>
    <lineage>
        <taxon>Bacteria</taxon>
        <taxon>Pseudomonadati</taxon>
        <taxon>Pseudomonadota</taxon>
        <taxon>Alphaproteobacteria</taxon>
        <taxon>Hyphomicrobiales</taxon>
        <taxon>Nitrobacteraceae</taxon>
        <taxon>Bradyrhizobium</taxon>
    </lineage>
</organism>
<keyword evidence="2" id="KW-0812">Transmembrane</keyword>
<evidence type="ECO:0008006" key="5">
    <source>
        <dbReference type="Google" id="ProtNLM"/>
    </source>
</evidence>
<dbReference type="AlphaFoldDB" id="A0A1M6LET8"/>
<evidence type="ECO:0000313" key="3">
    <source>
        <dbReference type="EMBL" id="SHJ69729.1"/>
    </source>
</evidence>
<reference evidence="3 4" key="1">
    <citation type="submission" date="2016-11" db="EMBL/GenBank/DDBJ databases">
        <authorList>
            <person name="Jaros S."/>
            <person name="Januszkiewicz K."/>
            <person name="Wedrychowicz H."/>
        </authorList>
    </citation>
    <scope>NUCLEOTIDE SEQUENCE [LARGE SCALE GENOMIC DNA]</scope>
    <source>
        <strain evidence="3 4">GAS499</strain>
    </source>
</reference>
<protein>
    <recommendedName>
        <fullName evidence="5">Tip attachment protein J domain-containing protein</fullName>
    </recommendedName>
</protein>
<dbReference type="EMBL" id="LT670844">
    <property type="protein sequence ID" value="SHJ69729.1"/>
    <property type="molecule type" value="Genomic_DNA"/>
</dbReference>
<dbReference type="PANTHER" id="PTHR36251:SF2">
    <property type="entry name" value="GIFSY-2 PROPHAGE HOST SPECIFICITY PROTEIN J, PHAGE LAMBDA"/>
    <property type="match status" value="1"/>
</dbReference>
<dbReference type="OrthoDB" id="7349961at2"/>
<dbReference type="Proteomes" id="UP000189935">
    <property type="component" value="Chromosome I"/>
</dbReference>
<proteinExistence type="predicted"/>
<evidence type="ECO:0000256" key="2">
    <source>
        <dbReference type="SAM" id="Phobius"/>
    </source>
</evidence>
<dbReference type="Gene3D" id="3.10.20.30">
    <property type="match status" value="1"/>
</dbReference>